<organism evidence="2 3">
    <name type="scientific">Photobacterium atrarenae</name>
    <dbReference type="NCBI Taxonomy" id="865757"/>
    <lineage>
        <taxon>Bacteria</taxon>
        <taxon>Pseudomonadati</taxon>
        <taxon>Pseudomonadota</taxon>
        <taxon>Gammaproteobacteria</taxon>
        <taxon>Vibrionales</taxon>
        <taxon>Vibrionaceae</taxon>
        <taxon>Photobacterium</taxon>
    </lineage>
</organism>
<dbReference type="RefSeq" id="WP_255388579.1">
    <property type="nucleotide sequence ID" value="NZ_CP101508.1"/>
</dbReference>
<accession>A0ABY5GDP1</accession>
<feature type="compositionally biased region" description="Polar residues" evidence="1">
    <location>
        <begin position="21"/>
        <end position="35"/>
    </location>
</feature>
<dbReference type="PROSITE" id="PS51257">
    <property type="entry name" value="PROKAR_LIPOPROTEIN"/>
    <property type="match status" value="1"/>
</dbReference>
<gene>
    <name evidence="2" type="ORF">NNL38_13700</name>
</gene>
<dbReference type="InterPro" id="IPR015943">
    <property type="entry name" value="WD40/YVTN_repeat-like_dom_sf"/>
</dbReference>
<evidence type="ECO:0000313" key="3">
    <source>
        <dbReference type="Proteomes" id="UP001057998"/>
    </source>
</evidence>
<protein>
    <submittedName>
        <fullName evidence="2">Uncharacterized protein</fullName>
    </submittedName>
</protein>
<name>A0ABY5GDP1_9GAMM</name>
<sequence length="472" mass="52243">MKKSIAFALVLILTGCDDETSTTLSPAEKTGQPTETPRENQDQHQQEQAIQLTTTPSFSVRKPGRYIQDQLAFNFTKTVNASLVVRDSRGHEIFNSSANEATSEHTFNLGSTYNATSLDYGVYQYTFTASLADGSETRTIKGQFEKGLRPIHEFDHKISDISIDQDTLYVATGDYMRPIEVHTINTQDDTVHTLAIAGTELPKPIYDMHRFGDSIYFGGRKQDWLGGQLLTRYQLDTQTIEVLDNTFACQQQNQDECSAVFSLTSQGDTLYIGTSNGLYTYRNNSFTKVTQHGLKENTDIKSLFVDSLQRVWAGSMAEGGLTYLHQGIWHPMTEGNSTMPAGGIMAFAEGTDGEIYIANNINGLTRYQPDSGEVVQFTPYNSNIIDHNLVSVAYTDGIIVGSHDYGIAKSTNGTAWTMTDHTNSLMKQIKTDACEFDPDAAGCQKVLVVERIVDSQDGRVFAAIGKGVYELY</sequence>
<feature type="region of interest" description="Disordered" evidence="1">
    <location>
        <begin position="20"/>
        <end position="47"/>
    </location>
</feature>
<keyword evidence="3" id="KW-1185">Reference proteome</keyword>
<proteinExistence type="predicted"/>
<evidence type="ECO:0000313" key="2">
    <source>
        <dbReference type="EMBL" id="UTV27364.1"/>
    </source>
</evidence>
<dbReference type="EMBL" id="CP101508">
    <property type="protein sequence ID" value="UTV27364.1"/>
    <property type="molecule type" value="Genomic_DNA"/>
</dbReference>
<dbReference type="SUPFAM" id="SSF50969">
    <property type="entry name" value="YVTN repeat-like/Quinoprotein amine dehydrogenase"/>
    <property type="match status" value="1"/>
</dbReference>
<evidence type="ECO:0000256" key="1">
    <source>
        <dbReference type="SAM" id="MobiDB-lite"/>
    </source>
</evidence>
<dbReference type="InterPro" id="IPR011044">
    <property type="entry name" value="Quino_amine_DH_bsu"/>
</dbReference>
<feature type="compositionally biased region" description="Basic and acidic residues" evidence="1">
    <location>
        <begin position="36"/>
        <end position="45"/>
    </location>
</feature>
<dbReference type="Proteomes" id="UP001057998">
    <property type="component" value="Chromosome 1"/>
</dbReference>
<reference evidence="2" key="1">
    <citation type="submission" date="2022-07" db="EMBL/GenBank/DDBJ databases">
        <title>Genome sequencing of Photobacterium atrarenae GJH2-4.</title>
        <authorList>
            <person name="Park S.-J."/>
        </authorList>
    </citation>
    <scope>NUCLEOTIDE SEQUENCE</scope>
    <source>
        <strain evidence="2">GJH2-4</strain>
    </source>
</reference>
<dbReference type="Gene3D" id="2.130.10.10">
    <property type="entry name" value="YVTN repeat-like/Quinoprotein amine dehydrogenase"/>
    <property type="match status" value="1"/>
</dbReference>